<dbReference type="Proteomes" id="UP000039865">
    <property type="component" value="Unassembled WGS sequence"/>
</dbReference>
<evidence type="ECO:0000313" key="1">
    <source>
        <dbReference type="EMBL" id="CDW78158.1"/>
    </source>
</evidence>
<name>A0A078ABJ7_STYLE</name>
<dbReference type="EMBL" id="CCKQ01006819">
    <property type="protein sequence ID" value="CDW78158.1"/>
    <property type="molecule type" value="Genomic_DNA"/>
</dbReference>
<reference evidence="1 2" key="1">
    <citation type="submission" date="2014-06" db="EMBL/GenBank/DDBJ databases">
        <authorList>
            <person name="Swart Estienne"/>
        </authorList>
    </citation>
    <scope>NUCLEOTIDE SEQUENCE [LARGE SCALE GENOMIC DNA]</scope>
    <source>
        <strain evidence="1 2">130c</strain>
    </source>
</reference>
<gene>
    <name evidence="1" type="primary">Contig16810.g17904</name>
    <name evidence="1" type="ORF">STYLEM_7131</name>
</gene>
<evidence type="ECO:0000313" key="2">
    <source>
        <dbReference type="Proteomes" id="UP000039865"/>
    </source>
</evidence>
<protein>
    <submittedName>
        <fullName evidence="1">Uncharacterized protein</fullName>
    </submittedName>
</protein>
<organism evidence="1 2">
    <name type="scientific">Stylonychia lemnae</name>
    <name type="common">Ciliate</name>
    <dbReference type="NCBI Taxonomy" id="5949"/>
    <lineage>
        <taxon>Eukaryota</taxon>
        <taxon>Sar</taxon>
        <taxon>Alveolata</taxon>
        <taxon>Ciliophora</taxon>
        <taxon>Intramacronucleata</taxon>
        <taxon>Spirotrichea</taxon>
        <taxon>Stichotrichia</taxon>
        <taxon>Sporadotrichida</taxon>
        <taxon>Oxytrichidae</taxon>
        <taxon>Stylonychinae</taxon>
        <taxon>Stylonychia</taxon>
    </lineage>
</organism>
<proteinExistence type="predicted"/>
<keyword evidence="2" id="KW-1185">Reference proteome</keyword>
<dbReference type="AlphaFoldDB" id="A0A078ABJ7"/>
<sequence length="276" mass="33196">MESLEESSIGFRKYRQRFPNRSRQQYEIDLKNKKLMKEILEDALNNIYSEQEVQYLITILKNKNPNEQEMLEMYEKALDTLEVLMGKLGLIDQFDRVLDQYQEEKKVSLRKTLIKQLFRCKIIYESITKIQVIFKIIKQRDQFEKKINDYEIKHNLVKNAQRVSSKDLASDHNHDQLEDYIAKFCFQSSRLFIQITSFVVESQLFKRLRFIYEGQDYQQKIRKQVMGLKHRFEYLFGDKIPSMNDQGKLIFVEEDLIMNQSFSQSPQKPIHHVNND</sequence>
<accession>A0A078ABJ7</accession>
<dbReference type="InParanoid" id="A0A078ABJ7"/>